<proteinExistence type="predicted"/>
<comment type="caution">
    <text evidence="1">The sequence shown here is derived from an EMBL/GenBank/DDBJ whole genome shotgun (WGS) entry which is preliminary data.</text>
</comment>
<evidence type="ECO:0000313" key="1">
    <source>
        <dbReference type="EMBL" id="KAK9749790.1"/>
    </source>
</evidence>
<sequence>MGKDGNGERHPGLLRMIFGPSPLHTHTLKHLAIARGFKNVDELLASLGKKAHEISLKEAMAMLEEASLDEYIESNISYYYRPGKGYRPCNQLLEKFLKPKEPHLINVYRRNLMKYCGYTKEELYSLKGKH</sequence>
<reference evidence="1" key="1">
    <citation type="submission" date="2024-03" db="EMBL/GenBank/DDBJ databases">
        <title>WGS assembly of Saponaria officinalis var. Norfolk2.</title>
        <authorList>
            <person name="Jenkins J."/>
            <person name="Shu S."/>
            <person name="Grimwood J."/>
            <person name="Barry K."/>
            <person name="Goodstein D."/>
            <person name="Schmutz J."/>
            <person name="Leebens-Mack J."/>
            <person name="Osbourn A."/>
        </authorList>
    </citation>
    <scope>NUCLEOTIDE SEQUENCE [LARGE SCALE GENOMIC DNA]</scope>
    <source>
        <strain evidence="1">JIC</strain>
    </source>
</reference>
<accession>A0AAW1MTC0</accession>
<organism evidence="1 2">
    <name type="scientific">Saponaria officinalis</name>
    <name type="common">Common soapwort</name>
    <name type="synonym">Lychnis saponaria</name>
    <dbReference type="NCBI Taxonomy" id="3572"/>
    <lineage>
        <taxon>Eukaryota</taxon>
        <taxon>Viridiplantae</taxon>
        <taxon>Streptophyta</taxon>
        <taxon>Embryophyta</taxon>
        <taxon>Tracheophyta</taxon>
        <taxon>Spermatophyta</taxon>
        <taxon>Magnoliopsida</taxon>
        <taxon>eudicotyledons</taxon>
        <taxon>Gunneridae</taxon>
        <taxon>Pentapetalae</taxon>
        <taxon>Caryophyllales</taxon>
        <taxon>Caryophyllaceae</taxon>
        <taxon>Caryophylleae</taxon>
        <taxon>Saponaria</taxon>
    </lineage>
</organism>
<gene>
    <name evidence="1" type="ORF">RND81_02G150400</name>
</gene>
<dbReference type="EMBL" id="JBDFQZ010000002">
    <property type="protein sequence ID" value="KAK9749790.1"/>
    <property type="molecule type" value="Genomic_DNA"/>
</dbReference>
<evidence type="ECO:0000313" key="2">
    <source>
        <dbReference type="Proteomes" id="UP001443914"/>
    </source>
</evidence>
<keyword evidence="2" id="KW-1185">Reference proteome</keyword>
<protein>
    <submittedName>
        <fullName evidence="1">Uncharacterized protein</fullName>
    </submittedName>
</protein>
<dbReference type="AlphaFoldDB" id="A0AAW1MTC0"/>
<dbReference type="Proteomes" id="UP001443914">
    <property type="component" value="Unassembled WGS sequence"/>
</dbReference>
<name>A0AAW1MTC0_SAPOF</name>